<evidence type="ECO:0000256" key="9">
    <source>
        <dbReference type="ARBA" id="ARBA00042660"/>
    </source>
</evidence>
<evidence type="ECO:0000313" key="15">
    <source>
        <dbReference type="Proteomes" id="UP000235116"/>
    </source>
</evidence>
<dbReference type="InterPro" id="IPR006089">
    <property type="entry name" value="Acyl-CoA_DH_CS"/>
</dbReference>
<evidence type="ECO:0000256" key="5">
    <source>
        <dbReference type="ARBA" id="ARBA00022827"/>
    </source>
</evidence>
<dbReference type="InterPro" id="IPR013786">
    <property type="entry name" value="AcylCoA_DH/ox_N"/>
</dbReference>
<dbReference type="Pfam" id="PF02770">
    <property type="entry name" value="Acyl-CoA_dh_M"/>
    <property type="match status" value="1"/>
</dbReference>
<evidence type="ECO:0000256" key="10">
    <source>
        <dbReference type="RuleBase" id="RU362125"/>
    </source>
</evidence>
<dbReference type="EMBL" id="CP022684">
    <property type="protein sequence ID" value="AUM11552.1"/>
    <property type="molecule type" value="Genomic_DNA"/>
</dbReference>
<dbReference type="FunFam" id="1.10.540.10:FF:000009">
    <property type="entry name" value="Probable acyl-CoA dehydrogenase"/>
    <property type="match status" value="1"/>
</dbReference>
<evidence type="ECO:0000256" key="3">
    <source>
        <dbReference type="ARBA" id="ARBA00009347"/>
    </source>
</evidence>
<keyword evidence="6 10" id="KW-0560">Oxidoreductase</keyword>
<dbReference type="OrthoDB" id="9770681at2"/>
<evidence type="ECO:0000256" key="6">
    <source>
        <dbReference type="ARBA" id="ARBA00023002"/>
    </source>
</evidence>
<evidence type="ECO:0000256" key="1">
    <source>
        <dbReference type="ARBA" id="ARBA00001974"/>
    </source>
</evidence>
<evidence type="ECO:0000256" key="8">
    <source>
        <dbReference type="ARBA" id="ARBA00040394"/>
    </source>
</evidence>
<dbReference type="Gene3D" id="2.40.110.10">
    <property type="entry name" value="Butyryl-CoA Dehydrogenase, subunit A, domain 2"/>
    <property type="match status" value="1"/>
</dbReference>
<dbReference type="GO" id="GO:0033539">
    <property type="term" value="P:fatty acid beta-oxidation using acyl-CoA dehydrogenase"/>
    <property type="evidence" value="ECO:0007669"/>
    <property type="project" value="TreeGrafter"/>
</dbReference>
<protein>
    <recommendedName>
        <fullName evidence="8">Acyl-[acyl-carrier-protein] dehydrogenase MbtN</fullName>
    </recommendedName>
    <alternativeName>
        <fullName evidence="9">Mycobactin synthase protein N</fullName>
    </alternativeName>
</protein>
<keyword evidence="15" id="KW-1185">Reference proteome</keyword>
<dbReference type="GO" id="GO:0050660">
    <property type="term" value="F:flavin adenine dinucleotide binding"/>
    <property type="evidence" value="ECO:0007669"/>
    <property type="project" value="InterPro"/>
</dbReference>
<dbReference type="InterPro" id="IPR006091">
    <property type="entry name" value="Acyl-CoA_Oxase/DH_mid-dom"/>
</dbReference>
<evidence type="ECO:0000259" key="12">
    <source>
        <dbReference type="Pfam" id="PF02770"/>
    </source>
</evidence>
<dbReference type="PROSITE" id="PS00073">
    <property type="entry name" value="ACYL_COA_DH_2"/>
    <property type="match status" value="1"/>
</dbReference>
<keyword evidence="4 10" id="KW-0285">Flavoprotein</keyword>
<dbReference type="InterPro" id="IPR036250">
    <property type="entry name" value="AcylCo_DH-like_C"/>
</dbReference>
<dbReference type="RefSeq" id="WP_101892892.1">
    <property type="nucleotide sequence ID" value="NZ_CP022684.1"/>
</dbReference>
<evidence type="ECO:0000259" key="11">
    <source>
        <dbReference type="Pfam" id="PF00441"/>
    </source>
</evidence>
<dbReference type="PANTHER" id="PTHR48083">
    <property type="entry name" value="MEDIUM-CHAIN SPECIFIC ACYL-COA DEHYDROGENASE, MITOCHONDRIAL-RELATED"/>
    <property type="match status" value="1"/>
</dbReference>
<dbReference type="SUPFAM" id="SSF47203">
    <property type="entry name" value="Acyl-CoA dehydrogenase C-terminal domain-like"/>
    <property type="match status" value="1"/>
</dbReference>
<gene>
    <name evidence="14" type="ORF">Kalk_03585</name>
</gene>
<evidence type="ECO:0000256" key="4">
    <source>
        <dbReference type="ARBA" id="ARBA00022630"/>
    </source>
</evidence>
<dbReference type="GO" id="GO:0003995">
    <property type="term" value="F:acyl-CoA dehydrogenase activity"/>
    <property type="evidence" value="ECO:0007669"/>
    <property type="project" value="InterPro"/>
</dbReference>
<dbReference type="InterPro" id="IPR009100">
    <property type="entry name" value="AcylCoA_DH/oxidase_NM_dom_sf"/>
</dbReference>
<dbReference type="PANTHER" id="PTHR48083:SF20">
    <property type="entry name" value="LONG-CHAIN SPECIFIC ACYL-COA DEHYDROGENASE, MITOCHONDRIAL"/>
    <property type="match status" value="1"/>
</dbReference>
<sequence>MSFDNRSIFEEEHKVFRDNFRRFCEEEVKPYQEKWIEQGIVDREIWEKAGENGFLAPKVDEEYGGLGLADFRYNQIMIEELAYVGESGFALSLHNDVIAPYISAYATDEQKQRWLPGICSGEIILAIAMTEPDTGSDLQAIKSRLEDKGDHYILNGSKTYISNGIISDLVIVAAKAPEGVTLVCVPRGAEGFNRGRNLKKMGMKSQDTAELFFENVVVPKTDVLGVPGQGFIYLMQKLAEERLVCAVGAIASSVYAFNETLKYVKERTAFGKPIGKFQNTRFRMAEMKTEITIGQVFIDNLVTKLNDGKLTPDEASMAKWWCTDLLNRVVDSGVQFHGGAGYMMEYPIARAYVDARITPIFAGTNEIMKEIIGRSLGL</sequence>
<comment type="function">
    <text evidence="7">Catalyzes the dehydrogenation at the alpha-beta position of ACP-bound acyl chains. This results in the introduction of a double bond in the lipidic chain, which is further transferred to the epsilon-amino group of lysine residue in the mycobactin core by MbtK.</text>
</comment>
<accession>A0A2K9LGZ7</accession>
<feature type="domain" description="Acyl-CoA dehydrogenase/oxidase C-terminal" evidence="11">
    <location>
        <begin position="228"/>
        <end position="376"/>
    </location>
</feature>
<comment type="cofactor">
    <cofactor evidence="1 10">
        <name>FAD</name>
        <dbReference type="ChEBI" id="CHEBI:57692"/>
    </cofactor>
</comment>
<reference evidence="15" key="1">
    <citation type="submission" date="2017-08" db="EMBL/GenBank/DDBJ databases">
        <title>Direct submision.</title>
        <authorList>
            <person name="Kim S.-J."/>
            <person name="Rhee S.-K."/>
        </authorList>
    </citation>
    <scope>NUCLEOTIDE SEQUENCE [LARGE SCALE GENOMIC DNA]</scope>
    <source>
        <strain evidence="15">GI5</strain>
    </source>
</reference>
<dbReference type="InterPro" id="IPR050741">
    <property type="entry name" value="Acyl-CoA_dehydrogenase"/>
</dbReference>
<dbReference type="InterPro" id="IPR037069">
    <property type="entry name" value="AcylCoA_DH/ox_N_sf"/>
</dbReference>
<dbReference type="FunFam" id="1.20.140.10:FF:000001">
    <property type="entry name" value="Acyl-CoA dehydrogenase"/>
    <property type="match status" value="1"/>
</dbReference>
<dbReference type="Pfam" id="PF02771">
    <property type="entry name" value="Acyl-CoA_dh_N"/>
    <property type="match status" value="1"/>
</dbReference>
<dbReference type="InterPro" id="IPR046373">
    <property type="entry name" value="Acyl-CoA_Oxase/DH_mid-dom_sf"/>
</dbReference>
<evidence type="ECO:0000259" key="13">
    <source>
        <dbReference type="Pfam" id="PF02771"/>
    </source>
</evidence>
<keyword evidence="5 10" id="KW-0274">FAD</keyword>
<dbReference type="Gene3D" id="1.20.140.10">
    <property type="entry name" value="Butyryl-CoA Dehydrogenase, subunit A, domain 3"/>
    <property type="match status" value="1"/>
</dbReference>
<dbReference type="Gene3D" id="1.10.540.10">
    <property type="entry name" value="Acyl-CoA dehydrogenase/oxidase, N-terminal domain"/>
    <property type="match status" value="1"/>
</dbReference>
<organism evidence="14 15">
    <name type="scientific">Ketobacter alkanivorans</name>
    <dbReference type="NCBI Taxonomy" id="1917421"/>
    <lineage>
        <taxon>Bacteria</taxon>
        <taxon>Pseudomonadati</taxon>
        <taxon>Pseudomonadota</taxon>
        <taxon>Gammaproteobacteria</taxon>
        <taxon>Pseudomonadales</taxon>
        <taxon>Ketobacteraceae</taxon>
        <taxon>Ketobacter</taxon>
    </lineage>
</organism>
<dbReference type="GO" id="GO:0005737">
    <property type="term" value="C:cytoplasm"/>
    <property type="evidence" value="ECO:0007669"/>
    <property type="project" value="TreeGrafter"/>
</dbReference>
<dbReference type="SUPFAM" id="SSF56645">
    <property type="entry name" value="Acyl-CoA dehydrogenase NM domain-like"/>
    <property type="match status" value="1"/>
</dbReference>
<dbReference type="Proteomes" id="UP000235116">
    <property type="component" value="Chromosome"/>
</dbReference>
<dbReference type="AlphaFoldDB" id="A0A2K9LGZ7"/>
<dbReference type="KEGG" id="kak:Kalk_03585"/>
<comment type="similarity">
    <text evidence="3 10">Belongs to the acyl-CoA dehydrogenase family.</text>
</comment>
<dbReference type="FunFam" id="2.40.110.10:FF:000002">
    <property type="entry name" value="Acyl-CoA dehydrogenase fadE12"/>
    <property type="match status" value="1"/>
</dbReference>
<feature type="domain" description="Acyl-CoA oxidase/dehydrogenase middle" evidence="12">
    <location>
        <begin position="126"/>
        <end position="216"/>
    </location>
</feature>
<proteinExistence type="inferred from homology"/>
<name>A0A2K9LGZ7_9GAMM</name>
<evidence type="ECO:0000313" key="14">
    <source>
        <dbReference type="EMBL" id="AUM11552.1"/>
    </source>
</evidence>
<dbReference type="Pfam" id="PF00441">
    <property type="entry name" value="Acyl-CoA_dh_1"/>
    <property type="match status" value="1"/>
</dbReference>
<comment type="pathway">
    <text evidence="2">Siderophore biosynthesis; mycobactin biosynthesis.</text>
</comment>
<evidence type="ECO:0000256" key="7">
    <source>
        <dbReference type="ARBA" id="ARBA00037085"/>
    </source>
</evidence>
<evidence type="ECO:0000256" key="2">
    <source>
        <dbReference type="ARBA" id="ARBA00005102"/>
    </source>
</evidence>
<feature type="domain" description="Acyl-CoA dehydrogenase/oxidase N-terminal" evidence="13">
    <location>
        <begin position="11"/>
        <end position="122"/>
    </location>
</feature>
<dbReference type="InterPro" id="IPR009075">
    <property type="entry name" value="AcylCo_DH/oxidase_C"/>
</dbReference>